<dbReference type="Gene3D" id="3.90.550.10">
    <property type="entry name" value="Spore Coat Polysaccharide Biosynthesis Protein SpsA, Chain A"/>
    <property type="match status" value="1"/>
</dbReference>
<keyword evidence="8" id="KW-0464">Manganese</keyword>
<sequence>MTAFITLLTNESYLPGVLTLGKALKHKYQSTYKLAILVNSDSLSKESAELIESVYDDIIDVGDKLIYSSVEEVDTKLGRPELAVTYSKVLLWSLTQYDTLIYLDADTLPLANLDHLFDEHKDLLSTQVVASPDAGWPDIFNSGVLILKPSTDTFTSLVKHIETEETPSFDGADQGLLNEFFNLKTKGSNWKRLPFVYNVTPNASYQYTPAFDRFAGDIKLVHFIGSVKPWNADFLLHGNYQAQASLYDVHKLWWSTFHEHFPGEIGAKILNVKGEGYSLKFGKNKNVWDDDADTSVGGSTGGITDEPIAPVFPWEEREKRHPTRTFTPPPYGEEASEEGEQDKLHDELKKSIETLNLKTSSGSKAGSLKDKYNIDSSEDNKWDPTASLNEIAQLPSKLLSKKREEESKK</sequence>
<comment type="catalytic activity">
    <reaction evidence="12">
        <text>L-tyrosyl-[glycogenin] + UDP-alpha-D-glucose = alpha-D-glucosyl-L-tyrosyl-[glycogenin] + UDP + H(+)</text>
        <dbReference type="Rhea" id="RHEA:23360"/>
        <dbReference type="Rhea" id="RHEA-COMP:14604"/>
        <dbReference type="Rhea" id="RHEA-COMP:14605"/>
        <dbReference type="ChEBI" id="CHEBI:15378"/>
        <dbReference type="ChEBI" id="CHEBI:46858"/>
        <dbReference type="ChEBI" id="CHEBI:58223"/>
        <dbReference type="ChEBI" id="CHEBI:58885"/>
        <dbReference type="ChEBI" id="CHEBI:140573"/>
        <dbReference type="EC" id="2.4.1.186"/>
    </reaction>
</comment>
<dbReference type="FunFam" id="3.90.550.10:FF:000092">
    <property type="entry name" value="Glycogenin 2"/>
    <property type="match status" value="1"/>
</dbReference>
<keyword evidence="7" id="KW-0325">Glycoprotein</keyword>
<feature type="region of interest" description="Disordered" evidence="14">
    <location>
        <begin position="316"/>
        <end position="409"/>
    </location>
</feature>
<dbReference type="OrthoDB" id="2014201at2759"/>
<comment type="function">
    <text evidence="13">Self-glucosylating initiator of glycogen synthesis. It catalyzes the formation of a short alpha (1,4)-glucosyl chain covalently attached via a glucose 1-O-tyrosyl linkage to internal tyrosine residues and these chains act as primers for the elongation reaction catalyzed by glycogen synthase.</text>
</comment>
<dbReference type="GO" id="GO:0008466">
    <property type="term" value="F:glycogenin glucosyltransferase activity"/>
    <property type="evidence" value="ECO:0007669"/>
    <property type="project" value="UniProtKB-EC"/>
</dbReference>
<dbReference type="SUPFAM" id="SSF53448">
    <property type="entry name" value="Nucleotide-diphospho-sugar transferases"/>
    <property type="match status" value="1"/>
</dbReference>
<comment type="cofactor">
    <cofactor evidence="1">
        <name>Mn(2+)</name>
        <dbReference type="ChEBI" id="CHEBI:29035"/>
    </cofactor>
</comment>
<keyword evidence="6" id="KW-0320">Glycogen biosynthesis</keyword>
<dbReference type="GO" id="GO:0005737">
    <property type="term" value="C:cytoplasm"/>
    <property type="evidence" value="ECO:0007669"/>
    <property type="project" value="UniProtKB-SubCell"/>
</dbReference>
<comment type="caution">
    <text evidence="15">The sequence shown here is derived from an EMBL/GenBank/DDBJ whole genome shotgun (WGS) entry which is preliminary data.</text>
</comment>
<evidence type="ECO:0000256" key="10">
    <source>
        <dbReference type="ARBA" id="ARBA00038934"/>
    </source>
</evidence>
<dbReference type="InterPro" id="IPR029044">
    <property type="entry name" value="Nucleotide-diphossugar_trans"/>
</dbReference>
<comment type="similarity">
    <text evidence="9">Belongs to the glycosyltransferase 8 family. Glycogenin subfamily.</text>
</comment>
<dbReference type="EMBL" id="CAKXYY010000006">
    <property type="protein sequence ID" value="CAH2352310.1"/>
    <property type="molecule type" value="Genomic_DNA"/>
</dbReference>
<keyword evidence="5" id="KW-0479">Metal-binding</keyword>
<feature type="compositionally biased region" description="Polar residues" evidence="14">
    <location>
        <begin position="353"/>
        <end position="364"/>
    </location>
</feature>
<evidence type="ECO:0000256" key="11">
    <source>
        <dbReference type="ARBA" id="ARBA00050886"/>
    </source>
</evidence>
<accession>A0A9P0QP36</accession>
<feature type="compositionally biased region" description="Basic and acidic residues" evidence="14">
    <location>
        <begin position="367"/>
        <end position="382"/>
    </location>
</feature>
<organism evidence="15 16">
    <name type="scientific">[Candida] railenensis</name>
    <dbReference type="NCBI Taxonomy" id="45579"/>
    <lineage>
        <taxon>Eukaryota</taxon>
        <taxon>Fungi</taxon>
        <taxon>Dikarya</taxon>
        <taxon>Ascomycota</taxon>
        <taxon>Saccharomycotina</taxon>
        <taxon>Pichiomycetes</taxon>
        <taxon>Debaryomycetaceae</taxon>
        <taxon>Kurtzmaniella</taxon>
    </lineage>
</organism>
<evidence type="ECO:0000256" key="2">
    <source>
        <dbReference type="ARBA" id="ARBA00004496"/>
    </source>
</evidence>
<feature type="compositionally biased region" description="Basic and acidic residues" evidence="14">
    <location>
        <begin position="341"/>
        <end position="352"/>
    </location>
</feature>
<evidence type="ECO:0000256" key="9">
    <source>
        <dbReference type="ARBA" id="ARBA00038162"/>
    </source>
</evidence>
<name>A0A9P0QP36_9ASCO</name>
<keyword evidence="3" id="KW-0963">Cytoplasm</keyword>
<dbReference type="AlphaFoldDB" id="A0A9P0QP36"/>
<evidence type="ECO:0000256" key="6">
    <source>
        <dbReference type="ARBA" id="ARBA00023056"/>
    </source>
</evidence>
<gene>
    <name evidence="15" type="ORF">CLIB1423_06S03510</name>
</gene>
<evidence type="ECO:0000256" key="3">
    <source>
        <dbReference type="ARBA" id="ARBA00022490"/>
    </source>
</evidence>
<dbReference type="GO" id="GO:0005978">
    <property type="term" value="P:glycogen biosynthetic process"/>
    <property type="evidence" value="ECO:0007669"/>
    <property type="project" value="UniProtKB-KW"/>
</dbReference>
<dbReference type="Proteomes" id="UP000837801">
    <property type="component" value="Unassembled WGS sequence"/>
</dbReference>
<comment type="subcellular location">
    <subcellularLocation>
        <location evidence="2">Cytoplasm</location>
    </subcellularLocation>
</comment>
<evidence type="ECO:0000256" key="13">
    <source>
        <dbReference type="ARBA" id="ARBA00057883"/>
    </source>
</evidence>
<protein>
    <recommendedName>
        <fullName evidence="10">glycogenin glucosyltransferase</fullName>
        <ecNumber evidence="10">2.4.1.186</ecNumber>
    </recommendedName>
</protein>
<evidence type="ECO:0000256" key="4">
    <source>
        <dbReference type="ARBA" id="ARBA00022679"/>
    </source>
</evidence>
<dbReference type="PANTHER" id="PTHR11183">
    <property type="entry name" value="GLYCOGENIN SUBFAMILY MEMBER"/>
    <property type="match status" value="1"/>
</dbReference>
<keyword evidence="16" id="KW-1185">Reference proteome</keyword>
<evidence type="ECO:0000256" key="7">
    <source>
        <dbReference type="ARBA" id="ARBA00023180"/>
    </source>
</evidence>
<evidence type="ECO:0000256" key="12">
    <source>
        <dbReference type="ARBA" id="ARBA00052293"/>
    </source>
</evidence>
<reference evidence="15" key="1">
    <citation type="submission" date="2022-03" db="EMBL/GenBank/DDBJ databases">
        <authorList>
            <person name="Legras J.-L."/>
            <person name="Devillers H."/>
            <person name="Grondin C."/>
        </authorList>
    </citation>
    <scope>NUCLEOTIDE SEQUENCE</scope>
    <source>
        <strain evidence="15">CLIB 1423</strain>
    </source>
</reference>
<evidence type="ECO:0000256" key="1">
    <source>
        <dbReference type="ARBA" id="ARBA00001936"/>
    </source>
</evidence>
<dbReference type="InterPro" id="IPR050587">
    <property type="entry name" value="GNT1/Glycosyltrans_8"/>
</dbReference>
<dbReference type="InterPro" id="IPR002495">
    <property type="entry name" value="Glyco_trans_8"/>
</dbReference>
<evidence type="ECO:0000313" key="16">
    <source>
        <dbReference type="Proteomes" id="UP000837801"/>
    </source>
</evidence>
<evidence type="ECO:0000256" key="14">
    <source>
        <dbReference type="SAM" id="MobiDB-lite"/>
    </source>
</evidence>
<comment type="catalytic activity">
    <reaction evidence="11">
        <text>[1,4-alpha-D-glucosyl](n)-L-tyrosyl-[glycogenin] + UDP-alpha-D-glucose = [1,4-alpha-D-glucosyl](n+1)-L-tyrosyl-[glycogenin] + UDP + H(+)</text>
        <dbReference type="Rhea" id="RHEA:56560"/>
        <dbReference type="Rhea" id="RHEA-COMP:14606"/>
        <dbReference type="Rhea" id="RHEA-COMP:14607"/>
        <dbReference type="ChEBI" id="CHEBI:15378"/>
        <dbReference type="ChEBI" id="CHEBI:58223"/>
        <dbReference type="ChEBI" id="CHEBI:58885"/>
        <dbReference type="ChEBI" id="CHEBI:140574"/>
        <dbReference type="EC" id="2.4.1.186"/>
    </reaction>
</comment>
<evidence type="ECO:0000256" key="5">
    <source>
        <dbReference type="ARBA" id="ARBA00022723"/>
    </source>
</evidence>
<evidence type="ECO:0000313" key="15">
    <source>
        <dbReference type="EMBL" id="CAH2352310.1"/>
    </source>
</evidence>
<keyword evidence="4" id="KW-0808">Transferase</keyword>
<dbReference type="Pfam" id="PF01501">
    <property type="entry name" value="Glyco_transf_8"/>
    <property type="match status" value="1"/>
</dbReference>
<dbReference type="EC" id="2.4.1.186" evidence="10"/>
<evidence type="ECO:0000256" key="8">
    <source>
        <dbReference type="ARBA" id="ARBA00023211"/>
    </source>
</evidence>
<dbReference type="GO" id="GO:0046872">
    <property type="term" value="F:metal ion binding"/>
    <property type="evidence" value="ECO:0007669"/>
    <property type="project" value="UniProtKB-KW"/>
</dbReference>
<proteinExistence type="inferred from homology"/>
<dbReference type="CDD" id="cd02537">
    <property type="entry name" value="GT8_Glycogenin"/>
    <property type="match status" value="1"/>
</dbReference>